<name>A0A1W2AUV1_9FLAO</name>
<evidence type="ECO:0000313" key="6">
    <source>
        <dbReference type="Proteomes" id="UP000192393"/>
    </source>
</evidence>
<dbReference type="InterPro" id="IPR050248">
    <property type="entry name" value="Polysacc_deacetylase_ArnD"/>
</dbReference>
<dbReference type="GO" id="GO:0016020">
    <property type="term" value="C:membrane"/>
    <property type="evidence" value="ECO:0007669"/>
    <property type="project" value="TreeGrafter"/>
</dbReference>
<protein>
    <submittedName>
        <fullName evidence="5">Peptidoglycan/xylan/chitin deacetylase, PgdA/CDA1 family</fullName>
    </submittedName>
</protein>
<dbReference type="PANTHER" id="PTHR10587:SF133">
    <property type="entry name" value="CHITIN DEACETYLASE 1-RELATED"/>
    <property type="match status" value="1"/>
</dbReference>
<dbReference type="SUPFAM" id="SSF88713">
    <property type="entry name" value="Glycoside hydrolase/deacetylase"/>
    <property type="match status" value="1"/>
</dbReference>
<dbReference type="OrthoDB" id="9812065at2"/>
<evidence type="ECO:0000256" key="2">
    <source>
        <dbReference type="ARBA" id="ARBA00022801"/>
    </source>
</evidence>
<organism evidence="5 6">
    <name type="scientific">Moheibacter sediminis</name>
    <dbReference type="NCBI Taxonomy" id="1434700"/>
    <lineage>
        <taxon>Bacteria</taxon>
        <taxon>Pseudomonadati</taxon>
        <taxon>Bacteroidota</taxon>
        <taxon>Flavobacteriia</taxon>
        <taxon>Flavobacteriales</taxon>
        <taxon>Weeksellaceae</taxon>
        <taxon>Moheibacter</taxon>
    </lineage>
</organism>
<proteinExistence type="predicted"/>
<dbReference type="AlphaFoldDB" id="A0A1W2AUV1"/>
<keyword evidence="2" id="KW-0378">Hydrolase</keyword>
<feature type="domain" description="NodB homology" evidence="4">
    <location>
        <begin position="56"/>
        <end position="264"/>
    </location>
</feature>
<feature type="chain" id="PRO_5012619299" evidence="3">
    <location>
        <begin position="25"/>
        <end position="277"/>
    </location>
</feature>
<evidence type="ECO:0000313" key="5">
    <source>
        <dbReference type="EMBL" id="SMC64475.1"/>
    </source>
</evidence>
<dbReference type="GO" id="GO:0046872">
    <property type="term" value="F:metal ion binding"/>
    <property type="evidence" value="ECO:0007669"/>
    <property type="project" value="UniProtKB-KW"/>
</dbReference>
<dbReference type="Gene3D" id="3.20.20.370">
    <property type="entry name" value="Glycoside hydrolase/deacetylase"/>
    <property type="match status" value="1"/>
</dbReference>
<dbReference type="EMBL" id="FWXS01000005">
    <property type="protein sequence ID" value="SMC64475.1"/>
    <property type="molecule type" value="Genomic_DNA"/>
</dbReference>
<keyword evidence="1" id="KW-0479">Metal-binding</keyword>
<evidence type="ECO:0000259" key="4">
    <source>
        <dbReference type="PROSITE" id="PS51677"/>
    </source>
</evidence>
<dbReference type="PROSITE" id="PS51677">
    <property type="entry name" value="NODB"/>
    <property type="match status" value="1"/>
</dbReference>
<sequence>MSKKLFVYAFILSIFISLTHCQSASDQEPKTALSSAKIPEREIPEEIEKPTPTPKKYLYITFDDGPNKGTQNVIKTLKKEQVSVTMFLVGEHIFGSKDQWFDFNEIINDTIFEIANHSYSHANNQFMKYYKDSVLVLNDFNRMNDSLKRKLLIGRTPGRNIWRTPTLNITDIKSSKESADYLSKNQYKLIGWDWEWKSDEKSGLKQTGDKLFNEIDSLFFNNKTRTQDHLVLLTHDQYFKDSISTQELEKFLKRIKTREDIVVRKIRDYPDVRTAVN</sequence>
<gene>
    <name evidence="5" type="ORF">SAMN06296427_10591</name>
</gene>
<dbReference type="Proteomes" id="UP000192393">
    <property type="component" value="Unassembled WGS sequence"/>
</dbReference>
<dbReference type="GO" id="GO:0016810">
    <property type="term" value="F:hydrolase activity, acting on carbon-nitrogen (but not peptide) bonds"/>
    <property type="evidence" value="ECO:0007669"/>
    <property type="project" value="InterPro"/>
</dbReference>
<evidence type="ECO:0000256" key="3">
    <source>
        <dbReference type="SAM" id="SignalP"/>
    </source>
</evidence>
<keyword evidence="3" id="KW-0732">Signal</keyword>
<evidence type="ECO:0000256" key="1">
    <source>
        <dbReference type="ARBA" id="ARBA00022723"/>
    </source>
</evidence>
<dbReference type="InterPro" id="IPR011330">
    <property type="entry name" value="Glyco_hydro/deAcase_b/a-brl"/>
</dbReference>
<dbReference type="PANTHER" id="PTHR10587">
    <property type="entry name" value="GLYCOSYL TRANSFERASE-RELATED"/>
    <property type="match status" value="1"/>
</dbReference>
<reference evidence="5 6" key="1">
    <citation type="submission" date="2017-04" db="EMBL/GenBank/DDBJ databases">
        <authorList>
            <person name="Afonso C.L."/>
            <person name="Miller P.J."/>
            <person name="Scott M.A."/>
            <person name="Spackman E."/>
            <person name="Goraichik I."/>
            <person name="Dimitrov K.M."/>
            <person name="Suarez D.L."/>
            <person name="Swayne D.E."/>
        </authorList>
    </citation>
    <scope>NUCLEOTIDE SEQUENCE [LARGE SCALE GENOMIC DNA]</scope>
    <source>
        <strain evidence="5 6">CGMCC 1.12708</strain>
    </source>
</reference>
<dbReference type="Pfam" id="PF01522">
    <property type="entry name" value="Polysacc_deac_1"/>
    <property type="match status" value="1"/>
</dbReference>
<dbReference type="STRING" id="1434700.SAMN06296427_10591"/>
<accession>A0A1W2AUV1</accession>
<dbReference type="GO" id="GO:0005975">
    <property type="term" value="P:carbohydrate metabolic process"/>
    <property type="evidence" value="ECO:0007669"/>
    <property type="project" value="InterPro"/>
</dbReference>
<dbReference type="RefSeq" id="WP_084017299.1">
    <property type="nucleotide sequence ID" value="NZ_FWXS01000005.1"/>
</dbReference>
<dbReference type="InterPro" id="IPR002509">
    <property type="entry name" value="NODB_dom"/>
</dbReference>
<keyword evidence="6" id="KW-1185">Reference proteome</keyword>
<feature type="signal peptide" evidence="3">
    <location>
        <begin position="1"/>
        <end position="24"/>
    </location>
</feature>